<protein>
    <recommendedName>
        <fullName evidence="3">Catalase</fullName>
    </recommendedName>
</protein>
<dbReference type="InterPro" id="IPR020835">
    <property type="entry name" value="Catalase_sf"/>
</dbReference>
<proteinExistence type="predicted"/>
<dbReference type="Proteomes" id="UP000075787">
    <property type="component" value="Unassembled WGS sequence"/>
</dbReference>
<name>A0A162LIZ1_9PROT</name>
<dbReference type="EMBL" id="LPZR01000070">
    <property type="protein sequence ID" value="KYO55173.1"/>
    <property type="molecule type" value="Genomic_DNA"/>
</dbReference>
<dbReference type="Gene3D" id="2.40.180.10">
    <property type="entry name" value="Catalase core domain"/>
    <property type="match status" value="1"/>
</dbReference>
<evidence type="ECO:0000313" key="1">
    <source>
        <dbReference type="EMBL" id="KYO55173.1"/>
    </source>
</evidence>
<dbReference type="GeneID" id="97239472"/>
<evidence type="ECO:0008006" key="3">
    <source>
        <dbReference type="Google" id="ProtNLM"/>
    </source>
</evidence>
<dbReference type="RefSeq" id="WP_062762460.1">
    <property type="nucleotide sequence ID" value="NZ_CP121043.1"/>
</dbReference>
<gene>
    <name evidence="1" type="ORF">AUP44_24025</name>
</gene>
<dbReference type="GO" id="GO:0020037">
    <property type="term" value="F:heme binding"/>
    <property type="evidence" value="ECO:0007669"/>
    <property type="project" value="InterPro"/>
</dbReference>
<dbReference type="AlphaFoldDB" id="A0A162LIZ1"/>
<dbReference type="SUPFAM" id="SSF56634">
    <property type="entry name" value="Heme-dependent catalase-like"/>
    <property type="match status" value="1"/>
</dbReference>
<organism evidence="1 2">
    <name type="scientific">Tistrella mobilis</name>
    <dbReference type="NCBI Taxonomy" id="171437"/>
    <lineage>
        <taxon>Bacteria</taxon>
        <taxon>Pseudomonadati</taxon>
        <taxon>Pseudomonadota</taxon>
        <taxon>Alphaproteobacteria</taxon>
        <taxon>Geminicoccales</taxon>
        <taxon>Geminicoccaceae</taxon>
        <taxon>Tistrella</taxon>
    </lineage>
</organism>
<dbReference type="OrthoDB" id="9765610at2"/>
<comment type="caution">
    <text evidence="1">The sequence shown here is derived from an EMBL/GenBank/DDBJ whole genome shotgun (WGS) entry which is preliminary data.</text>
</comment>
<sequence length="326" mass="35715">MPSDAPRCPLDATGDELVTIFRRTFQLPRPDGSLPRTFHELEHACLDGVFTVTPPADPALAQGLFARPGRYPALVRFSGGLLPDERLPDARGMAIALSDVEGEICEGAVPGRQDFVMVDQPTPPMRDAADALVLFRAIDGHLKPTLARMLLPGAVMPRGRPRLHYLQMMADTLRNHLKGRDLAGRTYHSVAPFALGQGAMKFQCRPDAAWRNVRGGSFAERLRKAFARGPIGFDFLIQPRQGEHEQLDDGISRWTGPFTAVARLELPPQPVVAGRGRDTAFTPWNALAAHRPLGELNRLRQVTYAESAARRGAARRGAARRGASQT</sequence>
<evidence type="ECO:0000313" key="2">
    <source>
        <dbReference type="Proteomes" id="UP000075787"/>
    </source>
</evidence>
<reference evidence="1 2" key="1">
    <citation type="submission" date="2015-12" db="EMBL/GenBank/DDBJ databases">
        <title>Genome sequence of Tistrella mobilis MCCC 1A02139.</title>
        <authorList>
            <person name="Lu L."/>
            <person name="Lai Q."/>
            <person name="Shao Z."/>
            <person name="Qian P."/>
        </authorList>
    </citation>
    <scope>NUCLEOTIDE SEQUENCE [LARGE SCALE GENOMIC DNA]</scope>
    <source>
        <strain evidence="1 2">MCCC 1A02139</strain>
    </source>
</reference>
<accession>A0A162LIZ1</accession>